<sequence>MPRPSVCVGWEHAQGGKNSRQVTIKHIDKLLTLVLSPVRDLNPQVRWATTDSIWRVYMNLGPNINERCQDRILVTLSALIKDSHQRVLSPTGPERVKSCSFE</sequence>
<dbReference type="AlphaFoldDB" id="A0AAW1X499"/>
<dbReference type="Proteomes" id="UP001457282">
    <property type="component" value="Unassembled WGS sequence"/>
</dbReference>
<accession>A0AAW1X499</accession>
<dbReference type="InterPro" id="IPR011989">
    <property type="entry name" value="ARM-like"/>
</dbReference>
<gene>
    <name evidence="1" type="ORF">M0R45_019035</name>
</gene>
<proteinExistence type="predicted"/>
<reference evidence="1 2" key="1">
    <citation type="journal article" date="2023" name="G3 (Bethesda)">
        <title>A chromosome-length genome assembly and annotation of blackberry (Rubus argutus, cv. 'Hillquist').</title>
        <authorList>
            <person name="Bruna T."/>
            <person name="Aryal R."/>
            <person name="Dudchenko O."/>
            <person name="Sargent D.J."/>
            <person name="Mead D."/>
            <person name="Buti M."/>
            <person name="Cavallini A."/>
            <person name="Hytonen T."/>
            <person name="Andres J."/>
            <person name="Pham M."/>
            <person name="Weisz D."/>
            <person name="Mascagni F."/>
            <person name="Usai G."/>
            <person name="Natali L."/>
            <person name="Bassil N."/>
            <person name="Fernandez G.E."/>
            <person name="Lomsadze A."/>
            <person name="Armour M."/>
            <person name="Olukolu B."/>
            <person name="Poorten T."/>
            <person name="Britton C."/>
            <person name="Davik J."/>
            <person name="Ashrafi H."/>
            <person name="Aiden E.L."/>
            <person name="Borodovsky M."/>
            <person name="Worthington M."/>
        </authorList>
    </citation>
    <scope>NUCLEOTIDE SEQUENCE [LARGE SCALE GENOMIC DNA]</scope>
    <source>
        <strain evidence="1">PI 553951</strain>
    </source>
</reference>
<evidence type="ECO:0000313" key="2">
    <source>
        <dbReference type="Proteomes" id="UP001457282"/>
    </source>
</evidence>
<dbReference type="EMBL" id="JBEDUW010000004">
    <property type="protein sequence ID" value="KAK9931771.1"/>
    <property type="molecule type" value="Genomic_DNA"/>
</dbReference>
<dbReference type="Gene3D" id="1.25.10.10">
    <property type="entry name" value="Leucine-rich Repeat Variant"/>
    <property type="match status" value="1"/>
</dbReference>
<name>A0AAW1X499_RUBAR</name>
<comment type="caution">
    <text evidence="1">The sequence shown here is derived from an EMBL/GenBank/DDBJ whole genome shotgun (WGS) entry which is preliminary data.</text>
</comment>
<keyword evidence="2" id="KW-1185">Reference proteome</keyword>
<protein>
    <submittedName>
        <fullName evidence="1">Uncharacterized protein</fullName>
    </submittedName>
</protein>
<organism evidence="1 2">
    <name type="scientific">Rubus argutus</name>
    <name type="common">Southern blackberry</name>
    <dbReference type="NCBI Taxonomy" id="59490"/>
    <lineage>
        <taxon>Eukaryota</taxon>
        <taxon>Viridiplantae</taxon>
        <taxon>Streptophyta</taxon>
        <taxon>Embryophyta</taxon>
        <taxon>Tracheophyta</taxon>
        <taxon>Spermatophyta</taxon>
        <taxon>Magnoliopsida</taxon>
        <taxon>eudicotyledons</taxon>
        <taxon>Gunneridae</taxon>
        <taxon>Pentapetalae</taxon>
        <taxon>rosids</taxon>
        <taxon>fabids</taxon>
        <taxon>Rosales</taxon>
        <taxon>Rosaceae</taxon>
        <taxon>Rosoideae</taxon>
        <taxon>Rosoideae incertae sedis</taxon>
        <taxon>Rubus</taxon>
    </lineage>
</organism>
<evidence type="ECO:0000313" key="1">
    <source>
        <dbReference type="EMBL" id="KAK9931771.1"/>
    </source>
</evidence>